<feature type="non-terminal residue" evidence="1">
    <location>
        <position position="83"/>
    </location>
</feature>
<accession>A0A6J4TW02</accession>
<organism evidence="1">
    <name type="scientific">uncultured Thermomicrobiales bacterium</name>
    <dbReference type="NCBI Taxonomy" id="1645740"/>
    <lineage>
        <taxon>Bacteria</taxon>
        <taxon>Pseudomonadati</taxon>
        <taxon>Thermomicrobiota</taxon>
        <taxon>Thermomicrobia</taxon>
        <taxon>Thermomicrobiales</taxon>
        <taxon>environmental samples</taxon>
    </lineage>
</organism>
<name>A0A6J4TW02_9BACT</name>
<sequence length="83" mass="9285">MDEGAFTLGVAADDEVVVQDNPNDDCPAGTISLKIEGRDLWASLRNGTVTFFFDANGNHTTDPERAVLNYRHGYRNQGWWKRA</sequence>
<proteinExistence type="predicted"/>
<dbReference type="EMBL" id="CADCWE010000072">
    <property type="protein sequence ID" value="CAA9533712.1"/>
    <property type="molecule type" value="Genomic_DNA"/>
</dbReference>
<evidence type="ECO:0000313" key="1">
    <source>
        <dbReference type="EMBL" id="CAA9533712.1"/>
    </source>
</evidence>
<dbReference type="AlphaFoldDB" id="A0A6J4TW02"/>
<gene>
    <name evidence="1" type="ORF">AVDCRST_MAG73-1187</name>
</gene>
<protein>
    <submittedName>
        <fullName evidence="1">Uncharacterized protein</fullName>
    </submittedName>
</protein>
<reference evidence="1" key="1">
    <citation type="submission" date="2020-02" db="EMBL/GenBank/DDBJ databases">
        <authorList>
            <person name="Meier V. D."/>
        </authorList>
    </citation>
    <scope>NUCLEOTIDE SEQUENCE</scope>
    <source>
        <strain evidence="1">AVDCRST_MAG73</strain>
    </source>
</reference>